<feature type="transmembrane region" description="Helical" evidence="4">
    <location>
        <begin position="571"/>
        <end position="591"/>
    </location>
</feature>
<reference evidence="6" key="1">
    <citation type="submission" date="2023-10" db="EMBL/GenBank/DDBJ databases">
        <title>Chromosome-level genome of the transformable northern wattle, Acacia crassicarpa.</title>
        <authorList>
            <person name="Massaro I."/>
            <person name="Sinha N.R."/>
            <person name="Poethig S."/>
            <person name="Leichty A.R."/>
        </authorList>
    </citation>
    <scope>NUCLEOTIDE SEQUENCE</scope>
    <source>
        <strain evidence="6">Acra3RX</strain>
        <tissue evidence="6">Leaf</tissue>
    </source>
</reference>
<organism evidence="6 7">
    <name type="scientific">Acacia crassicarpa</name>
    <name type="common">northern wattle</name>
    <dbReference type="NCBI Taxonomy" id="499986"/>
    <lineage>
        <taxon>Eukaryota</taxon>
        <taxon>Viridiplantae</taxon>
        <taxon>Streptophyta</taxon>
        <taxon>Embryophyta</taxon>
        <taxon>Tracheophyta</taxon>
        <taxon>Spermatophyta</taxon>
        <taxon>Magnoliopsida</taxon>
        <taxon>eudicotyledons</taxon>
        <taxon>Gunneridae</taxon>
        <taxon>Pentapetalae</taxon>
        <taxon>rosids</taxon>
        <taxon>fabids</taxon>
        <taxon>Fabales</taxon>
        <taxon>Fabaceae</taxon>
        <taxon>Caesalpinioideae</taxon>
        <taxon>mimosoid clade</taxon>
        <taxon>Acacieae</taxon>
        <taxon>Acacia</taxon>
    </lineage>
</organism>
<dbReference type="Pfam" id="PF12796">
    <property type="entry name" value="Ank_2"/>
    <property type="match status" value="1"/>
</dbReference>
<feature type="domain" description="PGG" evidence="5">
    <location>
        <begin position="523"/>
        <end position="635"/>
    </location>
</feature>
<feature type="transmembrane region" description="Helical" evidence="4">
    <location>
        <begin position="532"/>
        <end position="551"/>
    </location>
</feature>
<dbReference type="Pfam" id="PF13962">
    <property type="entry name" value="PGG"/>
    <property type="match status" value="1"/>
</dbReference>
<keyword evidence="2" id="KW-0040">ANK repeat</keyword>
<dbReference type="PANTHER" id="PTHR24177">
    <property type="entry name" value="CASKIN"/>
    <property type="match status" value="1"/>
</dbReference>
<dbReference type="PANTHER" id="PTHR24177:SF470">
    <property type="entry name" value="ANKYRIN REPEAT PROTEIN"/>
    <property type="match status" value="1"/>
</dbReference>
<keyword evidence="7" id="KW-1185">Reference proteome</keyword>
<dbReference type="PROSITE" id="PS50297">
    <property type="entry name" value="ANK_REP_REGION"/>
    <property type="match status" value="1"/>
</dbReference>
<dbReference type="AlphaFoldDB" id="A0AAE1MGC8"/>
<dbReference type="InterPro" id="IPR002110">
    <property type="entry name" value="Ankyrin_rpt"/>
</dbReference>
<sequence>MEIEDEGMLSYAMKGQWKEAVEAYKKNPKALEARTTKSEETVIHIAIYVGQTNFVTRVLDKMEKEEFIRILSMRNSKGNTPLHLAAELGNLKICRSIAGREPDLISSRNIEGETPLFLAANYGQKDAFFCLHGYLNNKDDCSLCRRTNGDTILHCTIYGEFFDLAFQIIHLFPNLALSNNEEGVSPLHILAMKPNCFKSSTRMETLDNLMYHCLIVDELKEEIGDSSRADRKSNEFECPENYRTCMDVLETLKKVQVLTNGTSGGKAATDEENPSPGRFFPKNTAERKQERSHRFPLNWEAAIRFLVIMMKVFLIVFGVGASWIRKIQRRKEKHVWAKQVMVELVRLASVHRYENTGSTPQKYDTREDMENQKKKMKRTMLETPVLIAAKMGVTEMVEKILDTFPLAIQDVDADTKNVVLLTVENRQPHVFNLLRKMEFVKESAFRQVDSQGNSVLHLAASCRDHKPWRVPGAAMQMQWEYKWYKLVKESMPPNFFSRYNMRGETAKLVFLRTHGHLMKEGSKWLTKTAESCSVLAALVATVAFTTSTAVPGGSDQTTGVPLLQGKPLFDIFAVASLVALCSSVMSLVMFLSILTSRFQEKDFAVGLPRKLLFGMSSLFTSIASVLISFCAGHFFIVKDSLRVAVYPIYVATFLPVTFFALVQLPLYFDLVLAICRKVPQRSYKVFTHLTGSSNTSHNGKDGHKISKQH</sequence>
<evidence type="ECO:0000256" key="4">
    <source>
        <dbReference type="SAM" id="Phobius"/>
    </source>
</evidence>
<feature type="transmembrane region" description="Helical" evidence="4">
    <location>
        <begin position="648"/>
        <end position="674"/>
    </location>
</feature>
<dbReference type="InterPro" id="IPR026961">
    <property type="entry name" value="PGG_dom"/>
</dbReference>
<protein>
    <recommendedName>
        <fullName evidence="5">PGG domain-containing protein</fullName>
    </recommendedName>
</protein>
<dbReference type="EMBL" id="JAWXYG010000008">
    <property type="protein sequence ID" value="KAK4266527.1"/>
    <property type="molecule type" value="Genomic_DNA"/>
</dbReference>
<accession>A0AAE1MGC8</accession>
<comment type="caution">
    <text evidence="6">The sequence shown here is derived from an EMBL/GenBank/DDBJ whole genome shotgun (WGS) entry which is preliminary data.</text>
</comment>
<dbReference type="Proteomes" id="UP001293593">
    <property type="component" value="Unassembled WGS sequence"/>
</dbReference>
<comment type="subcellular location">
    <subcellularLocation>
        <location evidence="1">Cell membrane</location>
        <topology evidence="1">Peripheral membrane protein</topology>
        <orientation evidence="1">Cytoplasmic side</orientation>
    </subcellularLocation>
</comment>
<evidence type="ECO:0000259" key="5">
    <source>
        <dbReference type="Pfam" id="PF13962"/>
    </source>
</evidence>
<dbReference type="Gene3D" id="1.25.40.20">
    <property type="entry name" value="Ankyrin repeat-containing domain"/>
    <property type="match status" value="2"/>
</dbReference>
<dbReference type="InterPro" id="IPR036770">
    <property type="entry name" value="Ankyrin_rpt-contain_sf"/>
</dbReference>
<feature type="transmembrane region" description="Helical" evidence="4">
    <location>
        <begin position="301"/>
        <end position="324"/>
    </location>
</feature>
<feature type="transmembrane region" description="Helical" evidence="4">
    <location>
        <begin position="611"/>
        <end position="636"/>
    </location>
</feature>
<dbReference type="SUPFAM" id="SSF48403">
    <property type="entry name" value="Ankyrin repeat"/>
    <property type="match status" value="1"/>
</dbReference>
<name>A0AAE1MGC8_9FABA</name>
<dbReference type="PROSITE" id="PS50088">
    <property type="entry name" value="ANK_REPEAT"/>
    <property type="match status" value="1"/>
</dbReference>
<evidence type="ECO:0000256" key="3">
    <source>
        <dbReference type="SAM" id="MobiDB-lite"/>
    </source>
</evidence>
<keyword evidence="4" id="KW-0472">Membrane</keyword>
<gene>
    <name evidence="6" type="ORF">QN277_027429</name>
</gene>
<keyword evidence="4" id="KW-0812">Transmembrane</keyword>
<evidence type="ECO:0000313" key="6">
    <source>
        <dbReference type="EMBL" id="KAK4266527.1"/>
    </source>
</evidence>
<evidence type="ECO:0000256" key="1">
    <source>
        <dbReference type="ARBA" id="ARBA00004413"/>
    </source>
</evidence>
<feature type="region of interest" description="Disordered" evidence="3">
    <location>
        <begin position="262"/>
        <end position="281"/>
    </location>
</feature>
<feature type="repeat" description="ANK" evidence="2">
    <location>
        <begin position="77"/>
        <end position="109"/>
    </location>
</feature>
<dbReference type="GO" id="GO:0005886">
    <property type="term" value="C:plasma membrane"/>
    <property type="evidence" value="ECO:0007669"/>
    <property type="project" value="UniProtKB-SubCell"/>
</dbReference>
<proteinExistence type="predicted"/>
<keyword evidence="4" id="KW-1133">Transmembrane helix</keyword>
<evidence type="ECO:0000313" key="7">
    <source>
        <dbReference type="Proteomes" id="UP001293593"/>
    </source>
</evidence>
<dbReference type="SMART" id="SM00248">
    <property type="entry name" value="ANK"/>
    <property type="match status" value="6"/>
</dbReference>
<evidence type="ECO:0000256" key="2">
    <source>
        <dbReference type="PROSITE-ProRule" id="PRU00023"/>
    </source>
</evidence>